<dbReference type="AlphaFoldDB" id="A0A151X9A4"/>
<organism evidence="2 3">
    <name type="scientific">Mycetomoellerius zeteki</name>
    <dbReference type="NCBI Taxonomy" id="64791"/>
    <lineage>
        <taxon>Eukaryota</taxon>
        <taxon>Metazoa</taxon>
        <taxon>Ecdysozoa</taxon>
        <taxon>Arthropoda</taxon>
        <taxon>Hexapoda</taxon>
        <taxon>Insecta</taxon>
        <taxon>Pterygota</taxon>
        <taxon>Neoptera</taxon>
        <taxon>Endopterygota</taxon>
        <taxon>Hymenoptera</taxon>
        <taxon>Apocrita</taxon>
        <taxon>Aculeata</taxon>
        <taxon>Formicoidea</taxon>
        <taxon>Formicidae</taxon>
        <taxon>Myrmicinae</taxon>
        <taxon>Mycetomoellerius</taxon>
    </lineage>
</organism>
<proteinExistence type="predicted"/>
<dbReference type="InterPro" id="IPR008906">
    <property type="entry name" value="HATC_C_dom"/>
</dbReference>
<keyword evidence="3" id="KW-1185">Reference proteome</keyword>
<evidence type="ECO:0000259" key="1">
    <source>
        <dbReference type="Pfam" id="PF05699"/>
    </source>
</evidence>
<reference evidence="2 3" key="1">
    <citation type="submission" date="2015-09" db="EMBL/GenBank/DDBJ databases">
        <title>Trachymyrmex zeteki WGS genome.</title>
        <authorList>
            <person name="Nygaard S."/>
            <person name="Hu H."/>
            <person name="Boomsma J."/>
            <person name="Zhang G."/>
        </authorList>
    </citation>
    <scope>NUCLEOTIDE SEQUENCE [LARGE SCALE GENOMIC DNA]</scope>
    <source>
        <strain evidence="2">Tzet28-1</strain>
        <tissue evidence="2">Whole body</tissue>
    </source>
</reference>
<feature type="domain" description="HAT C-terminal dimerisation" evidence="1">
    <location>
        <begin position="9"/>
        <end position="67"/>
    </location>
</feature>
<evidence type="ECO:0000313" key="2">
    <source>
        <dbReference type="EMBL" id="KYQ56868.1"/>
    </source>
</evidence>
<dbReference type="Pfam" id="PF05699">
    <property type="entry name" value="Dimer_Tnp_hAT"/>
    <property type="match status" value="1"/>
</dbReference>
<gene>
    <name evidence="2" type="ORF">ALC60_04191</name>
</gene>
<name>A0A151X9A4_9HYME</name>
<accession>A0A151X9A4</accession>
<dbReference type="STRING" id="64791.A0A151X9A4"/>
<dbReference type="GO" id="GO:0046983">
    <property type="term" value="F:protein dimerization activity"/>
    <property type="evidence" value="ECO:0007669"/>
    <property type="project" value="InterPro"/>
</dbReference>
<dbReference type="EMBL" id="KQ982398">
    <property type="protein sequence ID" value="KYQ56868.1"/>
    <property type="molecule type" value="Genomic_DNA"/>
</dbReference>
<dbReference type="Proteomes" id="UP000075809">
    <property type="component" value="Unassembled WGS sequence"/>
</dbReference>
<protein>
    <recommendedName>
        <fullName evidence="1">HAT C-terminal dimerisation domain-containing protein</fullName>
    </recommendedName>
</protein>
<evidence type="ECO:0000313" key="3">
    <source>
        <dbReference type="Proteomes" id="UP000075809"/>
    </source>
</evidence>
<sequence length="71" mass="8245">MTALIFSHVTKSRALIGYRSSLIIHRVSTSTCSSERSFSYLRHLKSYLRSTMKQKRLNHIATLYIEKLSII</sequence>